<dbReference type="GO" id="GO:0003735">
    <property type="term" value="F:structural constituent of ribosome"/>
    <property type="evidence" value="ECO:0007669"/>
    <property type="project" value="UniProtKB-UniRule"/>
</dbReference>
<dbReference type="InterPro" id="IPR036823">
    <property type="entry name" value="Ribosomal_uS7_dom_sf"/>
</dbReference>
<protein>
    <recommendedName>
        <fullName evidence="7">Small ribosomal subunit protein uS7</fullName>
    </recommendedName>
</protein>
<dbReference type="Proteomes" id="UP000070035">
    <property type="component" value="Unassembled WGS sequence"/>
</dbReference>
<feature type="domain" description="Small ribosomal subunit protein uS7" evidence="8">
    <location>
        <begin position="22"/>
        <end position="201"/>
    </location>
</feature>
<dbReference type="SUPFAM" id="SSF47973">
    <property type="entry name" value="Ribosomal protein S7"/>
    <property type="match status" value="1"/>
</dbReference>
<evidence type="ECO:0000313" key="10">
    <source>
        <dbReference type="Proteomes" id="UP000070035"/>
    </source>
</evidence>
<evidence type="ECO:0000256" key="2">
    <source>
        <dbReference type="ARBA" id="ARBA00011458"/>
    </source>
</evidence>
<dbReference type="GO" id="GO:0015935">
    <property type="term" value="C:small ribosomal subunit"/>
    <property type="evidence" value="ECO:0007669"/>
    <property type="project" value="UniProtKB-UniRule"/>
</dbReference>
<dbReference type="InterPro" id="IPR023798">
    <property type="entry name" value="Ribosomal_uS7_dom"/>
</dbReference>
<keyword evidence="4 7" id="KW-0694">RNA-binding</keyword>
<dbReference type="Gene3D" id="1.10.455.10">
    <property type="entry name" value="Ribosomal protein S7 domain"/>
    <property type="match status" value="1"/>
</dbReference>
<gene>
    <name evidence="7" type="primary">rps7</name>
    <name evidence="9" type="ORF">AKJ44_02815</name>
</gene>
<dbReference type="CDD" id="cd14867">
    <property type="entry name" value="uS7_Eukaryote"/>
    <property type="match status" value="1"/>
</dbReference>
<sequence length="201" mass="22380">MSPKYFDKWPTDDVKVTDRGLKRYISLDPKLVPHISGRHAEKQFGKSNVFIVERLLNKLMRSGPGKGKIGGKLIRGSKNCGKKHKAYRIVRQALEKIEDETGENSIQVLVNAIQNSAPREETTKISYGGITYHVAVDSAPQRRLDTALKNLVDGAYSSSFRSNQSMPDALAEELILASKSDMDSYAVSKKEETERIAKGAR</sequence>
<proteinExistence type="inferred from homology"/>
<evidence type="ECO:0000256" key="3">
    <source>
        <dbReference type="ARBA" id="ARBA00022730"/>
    </source>
</evidence>
<dbReference type="GO" id="GO:0019843">
    <property type="term" value="F:rRNA binding"/>
    <property type="evidence" value="ECO:0007669"/>
    <property type="project" value="UniProtKB-UniRule"/>
</dbReference>
<reference evidence="9 10" key="1">
    <citation type="journal article" date="2016" name="Sci. Rep.">
        <title>Metabolic traits of an uncultured archaeal lineage -MSBL1- from brine pools of the Red Sea.</title>
        <authorList>
            <person name="Mwirichia R."/>
            <person name="Alam I."/>
            <person name="Rashid M."/>
            <person name="Vinu M."/>
            <person name="Ba-Alawi W."/>
            <person name="Anthony Kamau A."/>
            <person name="Kamanda Ngugi D."/>
            <person name="Goker M."/>
            <person name="Klenk H.P."/>
            <person name="Bajic V."/>
            <person name="Stingl U."/>
        </authorList>
    </citation>
    <scope>NUCLEOTIDE SEQUENCE [LARGE SCALE GENOMIC DNA]</scope>
    <source>
        <strain evidence="9">SCGC-AAA261F17</strain>
    </source>
</reference>
<evidence type="ECO:0000313" key="9">
    <source>
        <dbReference type="EMBL" id="KXB01206.1"/>
    </source>
</evidence>
<dbReference type="InterPro" id="IPR000235">
    <property type="entry name" value="Ribosomal_uS7"/>
</dbReference>
<dbReference type="PANTHER" id="PTHR11205">
    <property type="entry name" value="RIBOSOMAL PROTEIN S7"/>
    <property type="match status" value="1"/>
</dbReference>
<comment type="similarity">
    <text evidence="1 7">Belongs to the universal ribosomal protein uS7 family.</text>
</comment>
<dbReference type="NCBIfam" id="TIGR01028">
    <property type="entry name" value="uS7_euk_arch"/>
    <property type="match status" value="1"/>
</dbReference>
<dbReference type="HAMAP" id="MF_00480_A">
    <property type="entry name" value="Ribosomal_uS7_A"/>
    <property type="match status" value="1"/>
</dbReference>
<comment type="caution">
    <text evidence="9">The sequence shown here is derived from an EMBL/GenBank/DDBJ whole genome shotgun (WGS) entry which is preliminary data.</text>
</comment>
<dbReference type="NCBIfam" id="NF003106">
    <property type="entry name" value="PRK04027.1"/>
    <property type="match status" value="1"/>
</dbReference>
<evidence type="ECO:0000256" key="4">
    <source>
        <dbReference type="ARBA" id="ARBA00022884"/>
    </source>
</evidence>
<dbReference type="EMBL" id="LHXY01000047">
    <property type="protein sequence ID" value="KXB01206.1"/>
    <property type="molecule type" value="Genomic_DNA"/>
</dbReference>
<name>A0A133V470_9EURY</name>
<evidence type="ECO:0000256" key="1">
    <source>
        <dbReference type="ARBA" id="ARBA00007151"/>
    </source>
</evidence>
<comment type="function">
    <text evidence="7">One of the primary rRNA binding proteins, it binds directly to 16S rRNA where it nucleates assembly of the head domain of the 30S subunit. Is located at the subunit interface close to the decoding center.</text>
</comment>
<comment type="subunit">
    <text evidence="2 7">Part of the 30S ribosomal subunit.</text>
</comment>
<evidence type="ECO:0000259" key="8">
    <source>
        <dbReference type="Pfam" id="PF00177"/>
    </source>
</evidence>
<dbReference type="AlphaFoldDB" id="A0A133V470"/>
<dbReference type="Pfam" id="PF00177">
    <property type="entry name" value="Ribosomal_S7"/>
    <property type="match status" value="1"/>
</dbReference>
<dbReference type="InterPro" id="IPR005716">
    <property type="entry name" value="Ribosomal_uS7_euk/arc"/>
</dbReference>
<keyword evidence="6 7" id="KW-0687">Ribonucleoprotein</keyword>
<evidence type="ECO:0000256" key="6">
    <source>
        <dbReference type="ARBA" id="ARBA00023274"/>
    </source>
</evidence>
<dbReference type="InterPro" id="IPR026018">
    <property type="entry name" value="Ribosomal_uS7_arc"/>
</dbReference>
<dbReference type="GO" id="GO:0006412">
    <property type="term" value="P:translation"/>
    <property type="evidence" value="ECO:0007669"/>
    <property type="project" value="UniProtKB-UniRule"/>
</dbReference>
<evidence type="ECO:0000256" key="5">
    <source>
        <dbReference type="ARBA" id="ARBA00022980"/>
    </source>
</evidence>
<keyword evidence="10" id="KW-1185">Reference proteome</keyword>
<keyword evidence="5 7" id="KW-0689">Ribosomal protein</keyword>
<evidence type="ECO:0000256" key="7">
    <source>
        <dbReference type="HAMAP-Rule" id="MF_00480"/>
    </source>
</evidence>
<dbReference type="PIRSF" id="PIRSF002122">
    <property type="entry name" value="RPS7p_RPS7a_RPS5e_RPS7o"/>
    <property type="match status" value="1"/>
</dbReference>
<accession>A0A133V470</accession>
<organism evidence="9 10">
    <name type="scientific">candidate division MSBL1 archaeon SCGC-AAA261F17</name>
    <dbReference type="NCBI Taxonomy" id="1698274"/>
    <lineage>
        <taxon>Archaea</taxon>
        <taxon>Methanobacteriati</taxon>
        <taxon>Methanobacteriota</taxon>
        <taxon>candidate division MSBL1</taxon>
    </lineage>
</organism>
<keyword evidence="3 7" id="KW-0699">rRNA-binding</keyword>